<dbReference type="Proteomes" id="UP001243375">
    <property type="component" value="Unassembled WGS sequence"/>
</dbReference>
<protein>
    <submittedName>
        <fullName evidence="1">Uncharacterized protein</fullName>
    </submittedName>
</protein>
<sequence length="278" mass="30496">MSTRTLFPPFHPHTQWRAVDDRIRGGSSISHLDTTSNHAARFWGTLDITTLGGAGFASQCHTFEPRALRLCKDEYEGLAITFDVTARSEKVRGEEGKEKPKHFTLVLKGSVPPLRPDGRRESTLSYEYTFVNAASTSSSPESATMTTKQRTITIPWTDFSATYRGRPITPKDPQYTPLDPGSADSNGKEQGGVAELSLMCRSGFGKQEGEFELVVHRIEAVRVGGAAAAASAGMGGKESDDLEKQAWDEAVHKARPQGRFPGQSLVHKWMCMSSLQFC</sequence>
<gene>
    <name evidence="1" type="ORF">QFC22_000035</name>
</gene>
<proteinExistence type="predicted"/>
<keyword evidence="2" id="KW-1185">Reference proteome</keyword>
<evidence type="ECO:0000313" key="2">
    <source>
        <dbReference type="Proteomes" id="UP001243375"/>
    </source>
</evidence>
<organism evidence="1 2">
    <name type="scientific">Naganishia vaughanmartiniae</name>
    <dbReference type="NCBI Taxonomy" id="1424756"/>
    <lineage>
        <taxon>Eukaryota</taxon>
        <taxon>Fungi</taxon>
        <taxon>Dikarya</taxon>
        <taxon>Basidiomycota</taxon>
        <taxon>Agaricomycotina</taxon>
        <taxon>Tremellomycetes</taxon>
        <taxon>Filobasidiales</taxon>
        <taxon>Filobasidiaceae</taxon>
        <taxon>Naganishia</taxon>
    </lineage>
</organism>
<reference evidence="1" key="1">
    <citation type="submission" date="2023-04" db="EMBL/GenBank/DDBJ databases">
        <title>Draft Genome sequencing of Naganishia species isolated from polar environments using Oxford Nanopore Technology.</title>
        <authorList>
            <person name="Leo P."/>
            <person name="Venkateswaran K."/>
        </authorList>
    </citation>
    <scope>NUCLEOTIDE SEQUENCE</scope>
    <source>
        <strain evidence="1">MNA-CCFEE 5425</strain>
    </source>
</reference>
<name>A0ACC2XPA7_9TREE</name>
<dbReference type="EMBL" id="JASBWU010000001">
    <property type="protein sequence ID" value="KAJ9125082.1"/>
    <property type="molecule type" value="Genomic_DNA"/>
</dbReference>
<comment type="caution">
    <text evidence="1">The sequence shown here is derived from an EMBL/GenBank/DDBJ whole genome shotgun (WGS) entry which is preliminary data.</text>
</comment>
<accession>A0ACC2XPA7</accession>
<evidence type="ECO:0000313" key="1">
    <source>
        <dbReference type="EMBL" id="KAJ9125082.1"/>
    </source>
</evidence>